<evidence type="ECO:0000256" key="2">
    <source>
        <dbReference type="ARBA" id="ARBA00004651"/>
    </source>
</evidence>
<keyword evidence="7 11" id="KW-1133">Transmembrane helix</keyword>
<evidence type="ECO:0000256" key="4">
    <source>
        <dbReference type="ARBA" id="ARBA00022475"/>
    </source>
</evidence>
<comment type="caution">
    <text evidence="12">The sequence shown here is derived from an EMBL/GenBank/DDBJ whole genome shotgun (WGS) entry which is preliminary data.</text>
</comment>
<evidence type="ECO:0000256" key="7">
    <source>
        <dbReference type="ARBA" id="ARBA00022989"/>
    </source>
</evidence>
<evidence type="ECO:0000256" key="11">
    <source>
        <dbReference type="SAM" id="Phobius"/>
    </source>
</evidence>
<keyword evidence="5 11" id="KW-0812">Transmembrane</keyword>
<organism evidence="12 13">
    <name type="scientific">Nostocoides jenkinsii Ben 74</name>
    <dbReference type="NCBI Taxonomy" id="1193518"/>
    <lineage>
        <taxon>Bacteria</taxon>
        <taxon>Bacillati</taxon>
        <taxon>Actinomycetota</taxon>
        <taxon>Actinomycetes</taxon>
        <taxon>Micrococcales</taxon>
        <taxon>Intrasporangiaceae</taxon>
        <taxon>Nostocoides</taxon>
    </lineage>
</organism>
<accession>A0A077MGV4</accession>
<keyword evidence="6 10" id="KW-1278">Translocase</keyword>
<name>A0A077MGV4_9MICO</name>
<evidence type="ECO:0000256" key="1">
    <source>
        <dbReference type="ARBA" id="ARBA00002536"/>
    </source>
</evidence>
<evidence type="ECO:0000256" key="3">
    <source>
        <dbReference type="ARBA" id="ARBA00006870"/>
    </source>
</evidence>
<dbReference type="GO" id="GO:0005886">
    <property type="term" value="C:plasma membrane"/>
    <property type="evidence" value="ECO:0007669"/>
    <property type="project" value="UniProtKB-SubCell"/>
</dbReference>
<evidence type="ECO:0000256" key="8">
    <source>
        <dbReference type="ARBA" id="ARBA00023136"/>
    </source>
</evidence>
<gene>
    <name evidence="12" type="ORF">BN13_840008</name>
</gene>
<feature type="transmembrane region" description="Helical" evidence="11">
    <location>
        <begin position="32"/>
        <end position="53"/>
    </location>
</feature>
<dbReference type="InterPro" id="IPR021050">
    <property type="entry name" value="Cyt_c_oxidase_su4_actinobac"/>
</dbReference>
<evidence type="ECO:0000256" key="6">
    <source>
        <dbReference type="ARBA" id="ARBA00022967"/>
    </source>
</evidence>
<evidence type="ECO:0000256" key="10">
    <source>
        <dbReference type="PIRNR" id="PIRNR017385"/>
    </source>
</evidence>
<dbReference type="OrthoDB" id="5244617at2"/>
<dbReference type="EC" id="7.1.1.9" evidence="10"/>
<protein>
    <recommendedName>
        <fullName evidence="10">Cytochrome c oxidase polypeptide 4</fullName>
        <ecNumber evidence="10">7.1.1.9</ecNumber>
    </recommendedName>
    <alternativeName>
        <fullName evidence="10">Cytochrome aa3 subunit 4</fullName>
    </alternativeName>
    <alternativeName>
        <fullName evidence="10">Cytochrome c oxidase polypeptide IV</fullName>
    </alternativeName>
</protein>
<feature type="transmembrane region" description="Helical" evidence="11">
    <location>
        <begin position="88"/>
        <end position="120"/>
    </location>
</feature>
<sequence length="133" mass="14549">MKTESLFFALIAVFGAVMGPIYGFATDWNEPVGVVGLLLAAALGAMVAFYLWMTGKRIGYRPDDNPDGEIHEIEGDYGAFAPYSWWPLWLGLAAALIFMGIAVGWWIVAIGVFMGVFALIGWTFESYKGQNAL</sequence>
<keyword evidence="4 10" id="KW-1003">Cell membrane</keyword>
<dbReference type="RefSeq" id="WP_048547502.1">
    <property type="nucleotide sequence ID" value="NZ_HF571038.1"/>
</dbReference>
<evidence type="ECO:0000313" key="13">
    <source>
        <dbReference type="Proteomes" id="UP000035720"/>
    </source>
</evidence>
<comment type="subcellular location">
    <subcellularLocation>
        <location evidence="2">Cell membrane</location>
        <topology evidence="2">Multi-pass membrane protein</topology>
    </subcellularLocation>
</comment>
<keyword evidence="8 10" id="KW-0472">Membrane</keyword>
<evidence type="ECO:0000313" key="12">
    <source>
        <dbReference type="EMBL" id="CCI54837.1"/>
    </source>
</evidence>
<evidence type="ECO:0000256" key="9">
    <source>
        <dbReference type="ARBA" id="ARBA00047816"/>
    </source>
</evidence>
<dbReference type="Pfam" id="PF12270">
    <property type="entry name" value="Cyt_c_ox_IV"/>
    <property type="match status" value="1"/>
</dbReference>
<proteinExistence type="inferred from homology"/>
<dbReference type="GO" id="GO:0022900">
    <property type="term" value="P:electron transport chain"/>
    <property type="evidence" value="ECO:0007669"/>
    <property type="project" value="InterPro"/>
</dbReference>
<reference evidence="12 13" key="1">
    <citation type="journal article" date="2013" name="ISME J.">
        <title>A metabolic model for members of the genus Tetrasphaera involved in enhanced biological phosphorus removal.</title>
        <authorList>
            <person name="Kristiansen R."/>
            <person name="Nguyen H.T.T."/>
            <person name="Saunders A.M."/>
            <person name="Nielsen J.L."/>
            <person name="Wimmer R."/>
            <person name="Le V.Q."/>
            <person name="McIlroy S.J."/>
            <person name="Petrovski S."/>
            <person name="Seviour R.J."/>
            <person name="Calteau A."/>
            <person name="Nielsen K.L."/>
            <person name="Nielsen P.H."/>
        </authorList>
    </citation>
    <scope>NUCLEOTIDE SEQUENCE [LARGE SCALE GENOMIC DNA]</scope>
    <source>
        <strain evidence="12 13">Ben 74</strain>
    </source>
</reference>
<keyword evidence="13" id="KW-1185">Reference proteome</keyword>
<dbReference type="STRING" id="1193518.BN13_840008"/>
<comment type="similarity">
    <text evidence="3 10">Belongs to the cytochrome c oxidase bacterial subunit CtaF family.</text>
</comment>
<feature type="transmembrane region" description="Helical" evidence="11">
    <location>
        <begin position="6"/>
        <end position="25"/>
    </location>
</feature>
<dbReference type="AlphaFoldDB" id="A0A077MGV4"/>
<comment type="function">
    <text evidence="1 10">Part of cytochrome c oxidase, its function is unknown.</text>
</comment>
<dbReference type="PIRSF" id="PIRSF017385">
    <property type="entry name" value="CtaF"/>
    <property type="match status" value="1"/>
</dbReference>
<evidence type="ECO:0000256" key="5">
    <source>
        <dbReference type="ARBA" id="ARBA00022692"/>
    </source>
</evidence>
<dbReference type="EMBL" id="CAJC01000199">
    <property type="protein sequence ID" value="CCI54837.1"/>
    <property type="molecule type" value="Genomic_DNA"/>
</dbReference>
<dbReference type="Proteomes" id="UP000035720">
    <property type="component" value="Unassembled WGS sequence"/>
</dbReference>
<comment type="subunit">
    <text evidence="10">Associates with subunits I, II and III to form cytochrome c oxidase.</text>
</comment>
<comment type="catalytic activity">
    <reaction evidence="9 10">
        <text>4 Fe(II)-[cytochrome c] + O2 + 8 H(+)(in) = 4 Fe(III)-[cytochrome c] + 2 H2O + 4 H(+)(out)</text>
        <dbReference type="Rhea" id="RHEA:11436"/>
        <dbReference type="Rhea" id="RHEA-COMP:10350"/>
        <dbReference type="Rhea" id="RHEA-COMP:14399"/>
        <dbReference type="ChEBI" id="CHEBI:15377"/>
        <dbReference type="ChEBI" id="CHEBI:15378"/>
        <dbReference type="ChEBI" id="CHEBI:15379"/>
        <dbReference type="ChEBI" id="CHEBI:29033"/>
        <dbReference type="ChEBI" id="CHEBI:29034"/>
        <dbReference type="EC" id="7.1.1.9"/>
    </reaction>
</comment>
<dbReference type="GO" id="GO:0004129">
    <property type="term" value="F:cytochrome-c oxidase activity"/>
    <property type="evidence" value="ECO:0007669"/>
    <property type="project" value="UniProtKB-EC"/>
</dbReference>